<dbReference type="PANTHER" id="PTHR30595:SF6">
    <property type="entry name" value="SCHLAFEN ALBA-2 DOMAIN-CONTAINING PROTEIN"/>
    <property type="match status" value="1"/>
</dbReference>
<evidence type="ECO:0000313" key="1">
    <source>
        <dbReference type="EMBL" id="HJF45683.1"/>
    </source>
</evidence>
<gene>
    <name evidence="1" type="ORF">K8U72_07905</name>
</gene>
<organism evidence="1 2">
    <name type="scientific">Thermophilibacter provencensis</name>
    <dbReference type="NCBI Taxonomy" id="1852386"/>
    <lineage>
        <taxon>Bacteria</taxon>
        <taxon>Bacillati</taxon>
        <taxon>Actinomycetota</taxon>
        <taxon>Coriobacteriia</taxon>
        <taxon>Coriobacteriales</taxon>
        <taxon>Atopobiaceae</taxon>
        <taxon>Thermophilibacter</taxon>
    </lineage>
</organism>
<sequence length="261" mass="29513">MGVLGNADRTQIFDNHQEAGTLFGMVKAAETYILNNTRREFIIDGASLHREKRPEVPLSAIREALYNPFCHRRYEDSAAVQIDVCWDAVDIYNPGSFPAGCVPEDYLSGAQTASKPRNQLIASTLYRSGDIETYGTGLRRIRRVCDEQNVPVEVFQRGGSVHVRFTRAEAVVADNPPTTRRWREAHPLPLRLLGLQRMHGVRCLKMSEPSARICAKMAPLQFRACQTSLIFRSERCATLCAASWRGTSWRRRVRTEIDDTS</sequence>
<name>A0A921KLT9_9ACTN</name>
<evidence type="ECO:0008006" key="3">
    <source>
        <dbReference type="Google" id="ProtNLM"/>
    </source>
</evidence>
<dbReference type="RefSeq" id="WP_274959396.1">
    <property type="nucleotide sequence ID" value="NZ_DYWQ01000118.1"/>
</dbReference>
<dbReference type="PANTHER" id="PTHR30595">
    <property type="entry name" value="GLPR-RELATED TRANSCRIPTIONAL REPRESSOR"/>
    <property type="match status" value="1"/>
</dbReference>
<dbReference type="Gene3D" id="3.30.565.60">
    <property type="match status" value="1"/>
</dbReference>
<protein>
    <recommendedName>
        <fullName evidence="3">ATP-dependent DNA helicase RecG C-terminal domain-containing protein</fullName>
    </recommendedName>
</protein>
<dbReference type="Pfam" id="PF13749">
    <property type="entry name" value="HATPase_c_4"/>
    <property type="match status" value="1"/>
</dbReference>
<reference evidence="1" key="1">
    <citation type="journal article" date="2021" name="PeerJ">
        <title>Extensive microbial diversity within the chicken gut microbiome revealed by metagenomics and culture.</title>
        <authorList>
            <person name="Gilroy R."/>
            <person name="Ravi A."/>
            <person name="Getino M."/>
            <person name="Pursley I."/>
            <person name="Horton D.L."/>
            <person name="Alikhan N.F."/>
            <person name="Baker D."/>
            <person name="Gharbi K."/>
            <person name="Hall N."/>
            <person name="Watson M."/>
            <person name="Adriaenssens E.M."/>
            <person name="Foster-Nyarko E."/>
            <person name="Jarju S."/>
            <person name="Secka A."/>
            <person name="Antonio M."/>
            <person name="Oren A."/>
            <person name="Chaudhuri R.R."/>
            <person name="La Ragione R."/>
            <person name="Hildebrand F."/>
            <person name="Pallen M.J."/>
        </authorList>
    </citation>
    <scope>NUCLEOTIDE SEQUENCE</scope>
    <source>
        <strain evidence="1">CHK124-7917</strain>
    </source>
</reference>
<proteinExistence type="predicted"/>
<dbReference type="Proteomes" id="UP000697330">
    <property type="component" value="Unassembled WGS sequence"/>
</dbReference>
<dbReference type="EMBL" id="DYWQ01000118">
    <property type="protein sequence ID" value="HJF45683.1"/>
    <property type="molecule type" value="Genomic_DNA"/>
</dbReference>
<comment type="caution">
    <text evidence="1">The sequence shown here is derived from an EMBL/GenBank/DDBJ whole genome shotgun (WGS) entry which is preliminary data.</text>
</comment>
<dbReference type="AlphaFoldDB" id="A0A921KLT9"/>
<accession>A0A921KLT9</accession>
<evidence type="ECO:0000313" key="2">
    <source>
        <dbReference type="Proteomes" id="UP000697330"/>
    </source>
</evidence>
<dbReference type="InterPro" id="IPR038475">
    <property type="entry name" value="RecG_C_sf"/>
</dbReference>
<reference evidence="1" key="2">
    <citation type="submission" date="2021-09" db="EMBL/GenBank/DDBJ databases">
        <authorList>
            <person name="Gilroy R."/>
        </authorList>
    </citation>
    <scope>NUCLEOTIDE SEQUENCE</scope>
    <source>
        <strain evidence="1">CHK124-7917</strain>
    </source>
</reference>